<reference evidence="4 5" key="1">
    <citation type="submission" date="2023-12" db="EMBL/GenBank/DDBJ databases">
        <title>A high-quality genome assembly for Dillenia turbinata (Dilleniales).</title>
        <authorList>
            <person name="Chanderbali A."/>
        </authorList>
    </citation>
    <scope>NUCLEOTIDE SEQUENCE [LARGE SCALE GENOMIC DNA]</scope>
    <source>
        <strain evidence="4">LSX21</strain>
        <tissue evidence="4">Leaf</tissue>
    </source>
</reference>
<evidence type="ECO:0000259" key="3">
    <source>
        <dbReference type="SMART" id="SM00043"/>
    </source>
</evidence>
<dbReference type="CDD" id="cd00042">
    <property type="entry name" value="CY"/>
    <property type="match status" value="1"/>
</dbReference>
<organism evidence="4 5">
    <name type="scientific">Dillenia turbinata</name>
    <dbReference type="NCBI Taxonomy" id="194707"/>
    <lineage>
        <taxon>Eukaryota</taxon>
        <taxon>Viridiplantae</taxon>
        <taxon>Streptophyta</taxon>
        <taxon>Embryophyta</taxon>
        <taxon>Tracheophyta</taxon>
        <taxon>Spermatophyta</taxon>
        <taxon>Magnoliopsida</taxon>
        <taxon>eudicotyledons</taxon>
        <taxon>Gunneridae</taxon>
        <taxon>Pentapetalae</taxon>
        <taxon>Dilleniales</taxon>
        <taxon>Dilleniaceae</taxon>
        <taxon>Dillenia</taxon>
    </lineage>
</organism>
<name>A0AAN8VZY3_9MAGN</name>
<dbReference type="EMBL" id="JBAMMX010000006">
    <property type="protein sequence ID" value="KAK6938876.1"/>
    <property type="molecule type" value="Genomic_DNA"/>
</dbReference>
<keyword evidence="2" id="KW-0789">Thiol protease inhibitor</keyword>
<evidence type="ECO:0000313" key="4">
    <source>
        <dbReference type="EMBL" id="KAK6938876.1"/>
    </source>
</evidence>
<dbReference type="SMART" id="SM00043">
    <property type="entry name" value="CY"/>
    <property type="match status" value="1"/>
</dbReference>
<gene>
    <name evidence="4" type="ORF">RJ641_032384</name>
</gene>
<comment type="caution">
    <text evidence="4">The sequence shown here is derived from an EMBL/GenBank/DDBJ whole genome shotgun (WGS) entry which is preliminary data.</text>
</comment>
<keyword evidence="1" id="KW-0646">Protease inhibitor</keyword>
<evidence type="ECO:0000256" key="1">
    <source>
        <dbReference type="ARBA" id="ARBA00022690"/>
    </source>
</evidence>
<dbReference type="Proteomes" id="UP001370490">
    <property type="component" value="Unassembled WGS sequence"/>
</dbReference>
<keyword evidence="5" id="KW-1185">Reference proteome</keyword>
<dbReference type="InterPro" id="IPR046350">
    <property type="entry name" value="Cystatin_sf"/>
</dbReference>
<evidence type="ECO:0000256" key="2">
    <source>
        <dbReference type="ARBA" id="ARBA00022704"/>
    </source>
</evidence>
<dbReference type="PANTHER" id="PTHR47364">
    <property type="entry name" value="CYSTEINE PROTEINASE INHIBITOR 5"/>
    <property type="match status" value="1"/>
</dbReference>
<sequence length="99" mass="11003">MLCDGICGIPGGWQPITNLKDPHVVEIAEFAVTQHNKVAKENLKFESVIKGETQVVAGMNYKLVLAAKDGEAENNYEAVVWEKAWLGYRNLTSFKIVHS</sequence>
<proteinExistence type="predicted"/>
<evidence type="ECO:0000313" key="5">
    <source>
        <dbReference type="Proteomes" id="UP001370490"/>
    </source>
</evidence>
<dbReference type="PANTHER" id="PTHR47364:SF2">
    <property type="entry name" value="CYSTEINE PROTEINASE INHIBITOR 5"/>
    <property type="match status" value="1"/>
</dbReference>
<dbReference type="InterPro" id="IPR000010">
    <property type="entry name" value="Cystatin_dom"/>
</dbReference>
<accession>A0AAN8VZY3</accession>
<dbReference type="Pfam" id="PF16845">
    <property type="entry name" value="SQAPI"/>
    <property type="match status" value="1"/>
</dbReference>
<protein>
    <submittedName>
        <fullName evidence="4">Cystatin domain</fullName>
    </submittedName>
</protein>
<dbReference type="GO" id="GO:0004869">
    <property type="term" value="F:cysteine-type endopeptidase inhibitor activity"/>
    <property type="evidence" value="ECO:0007669"/>
    <property type="project" value="UniProtKB-KW"/>
</dbReference>
<feature type="domain" description="Cystatin" evidence="3">
    <location>
        <begin position="8"/>
        <end position="97"/>
    </location>
</feature>
<dbReference type="AlphaFoldDB" id="A0AAN8VZY3"/>
<dbReference type="SUPFAM" id="SSF54403">
    <property type="entry name" value="Cystatin/monellin"/>
    <property type="match status" value="1"/>
</dbReference>
<dbReference type="Gene3D" id="3.10.450.10">
    <property type="match status" value="1"/>
</dbReference>